<dbReference type="STRING" id="2316362.A0A4Q2DXY3"/>
<dbReference type="GO" id="GO:0016887">
    <property type="term" value="F:ATP hydrolysis activity"/>
    <property type="evidence" value="ECO:0007669"/>
    <property type="project" value="InterPro"/>
</dbReference>
<feature type="transmembrane region" description="Helical" evidence="10">
    <location>
        <begin position="1037"/>
        <end position="1062"/>
    </location>
</feature>
<dbReference type="GO" id="GO:0005524">
    <property type="term" value="F:ATP binding"/>
    <property type="evidence" value="ECO:0007669"/>
    <property type="project" value="UniProtKB-KW"/>
</dbReference>
<keyword evidence="14" id="KW-1185">Reference proteome</keyword>
<dbReference type="InterPro" id="IPR003439">
    <property type="entry name" value="ABC_transporter-like_ATP-bd"/>
</dbReference>
<evidence type="ECO:0000313" key="13">
    <source>
        <dbReference type="EMBL" id="RXW23865.1"/>
    </source>
</evidence>
<dbReference type="InterPro" id="IPR003593">
    <property type="entry name" value="AAA+_ATPase"/>
</dbReference>
<name>A0A4Q2DXY3_9AGAR</name>
<feature type="compositionally biased region" description="Polar residues" evidence="9">
    <location>
        <begin position="463"/>
        <end position="477"/>
    </location>
</feature>
<dbReference type="InterPro" id="IPR050173">
    <property type="entry name" value="ABC_transporter_C-like"/>
</dbReference>
<dbReference type="InterPro" id="IPR027417">
    <property type="entry name" value="P-loop_NTPase"/>
</dbReference>
<evidence type="ECO:0000259" key="11">
    <source>
        <dbReference type="PROSITE" id="PS50893"/>
    </source>
</evidence>
<feature type="transmembrane region" description="Helical" evidence="10">
    <location>
        <begin position="174"/>
        <end position="192"/>
    </location>
</feature>
<protein>
    <recommendedName>
        <fullName evidence="15">P-loop containing nucleoside triphosphate hydrolase protein</fullName>
    </recommendedName>
</protein>
<dbReference type="FunFam" id="1.20.1560.10:FF:000013">
    <property type="entry name" value="ABC transporter C family member 2"/>
    <property type="match status" value="1"/>
</dbReference>
<dbReference type="SUPFAM" id="SSF52540">
    <property type="entry name" value="P-loop containing nucleoside triphosphate hydrolases"/>
    <property type="match status" value="2"/>
</dbReference>
<feature type="domain" description="ABC transmembrane type-1" evidence="12">
    <location>
        <begin position="1052"/>
        <end position="1296"/>
    </location>
</feature>
<dbReference type="Gene3D" id="3.40.50.300">
    <property type="entry name" value="P-loop containing nucleotide triphosphate hydrolases"/>
    <property type="match status" value="2"/>
</dbReference>
<dbReference type="PROSITE" id="PS50893">
    <property type="entry name" value="ABC_TRANSPORTER_2"/>
    <property type="match status" value="2"/>
</dbReference>
<dbReference type="SUPFAM" id="SSF90123">
    <property type="entry name" value="ABC transporter transmembrane region"/>
    <property type="match status" value="2"/>
</dbReference>
<feature type="transmembrane region" description="Helical" evidence="10">
    <location>
        <begin position="49"/>
        <end position="72"/>
    </location>
</feature>
<gene>
    <name evidence="13" type="ORF">EST38_g2012</name>
</gene>
<keyword evidence="4" id="KW-0677">Repeat</keyword>
<dbReference type="CDD" id="cd03244">
    <property type="entry name" value="ABCC_MRP_domain2"/>
    <property type="match status" value="1"/>
</dbReference>
<dbReference type="PANTHER" id="PTHR24223:SF356">
    <property type="entry name" value="ATP-BINDING CASSETTE TRANSPORTER ABC4"/>
    <property type="match status" value="1"/>
</dbReference>
<evidence type="ECO:0000256" key="1">
    <source>
        <dbReference type="ARBA" id="ARBA00004141"/>
    </source>
</evidence>
<dbReference type="InterPro" id="IPR036640">
    <property type="entry name" value="ABC1_TM_sf"/>
</dbReference>
<feature type="domain" description="ABC transmembrane type-1" evidence="12">
    <location>
        <begin position="509"/>
        <end position="698"/>
    </location>
</feature>
<comment type="subcellular location">
    <subcellularLocation>
        <location evidence="1">Membrane</location>
        <topology evidence="1">Multi-pass membrane protein</topology>
    </subcellularLocation>
</comment>
<dbReference type="InterPro" id="IPR011527">
    <property type="entry name" value="ABC1_TM_dom"/>
</dbReference>
<sequence length="1610" mass="178178">MSVAAQLHRLGASSNPGRFLVQIPGQAFSFVLATAKKGKTRLWKDSLTIPVYVALLSAFVLVVHIIATRRAVQRLWKRLRHRPILPSDEEPAPTLPPPREATFTAEIQERVKKHGGAVIFGYQLARLLGCIVFLSLSIYSTVLDEEKRLGTDVIGKKRKKKHPKDPSEFTQKELQDLAICLTSLYAVLLSLVTVGNKRRWSKTAARHLNILLLTFVGVYIYRDIFPLATFDRSPIDIAQGWLLYAKLSVLAIVAIVIPLAIPRQYTPVDPKEPMETPNPEQTASLFSLLTYSFLDPVILLANRVPHLSTDLLPPLADYDYAKNLRAHSFPHLDAFMNPGKRHLFFRLIRVFRTEYIVLSLMITIQVVAGFASPLGVKNLLHYIETGGPTVSSIAYQWYIFIATRTLVRAECIITQLVFEHSLRIRVKAEAQEGEASDASTINSAADESDGIGSGSISEDETLHSQGVTESTLTGQPSDDQRAETRSTKSTSSKKSDSKGGEKGSSSASNLVGKINNLVTTDLGNIVDSRDFLYMVLYIPLQITLCMVFLYLILGWSSFVGLAVMISLFPLPGYVAKLVQDVQVIRLKKTDARVETVSETMNVLRMLKLFGWERKMNERIAEKRDEELLYIWRRQILDLINGSLNFLIPIATMVASYSTFTVIMKRELSASIVFSSMTVFDMLRDQLHIVFFVVSQSITGKVSLDRVDDFLKNTELLDRYTVKNDEELISLSSPPTESEDKIGFNAASFTWSSDTDGSLTPSKRKFVLRVTEKVIFSPNKINLIVGPTGSGKTSLLMALLGEMHYIPLSPDSWFNLPRSEGIAYAAQESWVQNETIKENILFGNAYDEDRYKKVIHQCGLTRDLSLFEAGDQTEVGEKGLTLSGGQKARITLARAVYSPAKILLLDDVLAALDVHTAKWIVDKCFSGDLVKDRTVILVTHNVALAKPVAGFVVSMGSDGRILSQGSISEVNLDKKLAKEMKADEELLKKADDTVDESTDEINKPADGKLIVAEEVEEGHVGWSALKMYFAGLGGNHPILFFFTFVVGIGLCEAALAVQTWFLGYWASQYGIHPPGGVPILHYLSIYGLLLLVAVVIYTASYVVYILGSIRASRTLHKNLIEAVLGTTLRWLDTTPISRVITRCTQDIRTIDGPISSGLWYLSEMTMSMLVKFGAVVILTPIFLVPGVLVAVLGGICGQWYIKAQLSVKREMSNAKAPVLGHFGAAIAGLTSLRAYGAQEAFIEESMNRINRYTRASRSFYNLNRWVCIRIDAMGGLFASGLAAYLLYSHTHGAANTGFSLNMAVGFSGMILWWIRVLNDFEVQGNSLERIEKYINIEQEPKPTKDGLPPAYWPSSGSLKVKGLSARYSPDGPKVLQDITFDVKAGERIGIVGRTGSGKSSLTLALLRCIFTEGKVLYDEHDTSTLNLEALRTNITIIPQIPELLSGSLRQNLDPFDQYDDASLNDALRSAGLFSLQQDVEEGRITLDSQISSGGSNLSVGQRQILALARAIIRGSKLLILDEATSAIDHETDTIIQTSLRHELGEDVTVITVAHRLQTIMDNDKIMVLDAGRIVEFDKPSELLKDPKGKLRALVDESGDKEHLFDMANLQL</sequence>
<evidence type="ECO:0000256" key="4">
    <source>
        <dbReference type="ARBA" id="ARBA00022737"/>
    </source>
</evidence>
<dbReference type="Proteomes" id="UP000290288">
    <property type="component" value="Unassembled WGS sequence"/>
</dbReference>
<evidence type="ECO:0000256" key="2">
    <source>
        <dbReference type="ARBA" id="ARBA00022448"/>
    </source>
</evidence>
<dbReference type="CDD" id="cd03250">
    <property type="entry name" value="ABCC_MRP_domain1"/>
    <property type="match status" value="1"/>
</dbReference>
<keyword evidence="5" id="KW-0547">Nucleotide-binding</keyword>
<evidence type="ECO:0000256" key="7">
    <source>
        <dbReference type="ARBA" id="ARBA00022989"/>
    </source>
</evidence>
<dbReference type="InterPro" id="IPR017871">
    <property type="entry name" value="ABC_transporter-like_CS"/>
</dbReference>
<dbReference type="CDD" id="cd18596">
    <property type="entry name" value="ABC_6TM_VMR1_D1_like"/>
    <property type="match status" value="1"/>
</dbReference>
<dbReference type="SMART" id="SM00382">
    <property type="entry name" value="AAA"/>
    <property type="match status" value="2"/>
</dbReference>
<evidence type="ECO:0000256" key="10">
    <source>
        <dbReference type="SAM" id="Phobius"/>
    </source>
</evidence>
<organism evidence="13 14">
    <name type="scientific">Candolleomyces aberdarensis</name>
    <dbReference type="NCBI Taxonomy" id="2316362"/>
    <lineage>
        <taxon>Eukaryota</taxon>
        <taxon>Fungi</taxon>
        <taxon>Dikarya</taxon>
        <taxon>Basidiomycota</taxon>
        <taxon>Agaricomycotina</taxon>
        <taxon>Agaricomycetes</taxon>
        <taxon>Agaricomycetidae</taxon>
        <taxon>Agaricales</taxon>
        <taxon>Agaricineae</taxon>
        <taxon>Psathyrellaceae</taxon>
        <taxon>Candolleomyces</taxon>
    </lineage>
</organism>
<dbReference type="Gene3D" id="1.20.1560.10">
    <property type="entry name" value="ABC transporter type 1, transmembrane domain"/>
    <property type="match status" value="2"/>
</dbReference>
<evidence type="ECO:0000256" key="8">
    <source>
        <dbReference type="ARBA" id="ARBA00023136"/>
    </source>
</evidence>
<keyword evidence="7 10" id="KW-1133">Transmembrane helix</keyword>
<dbReference type="EMBL" id="SDEE01000031">
    <property type="protein sequence ID" value="RXW23865.1"/>
    <property type="molecule type" value="Genomic_DNA"/>
</dbReference>
<dbReference type="PANTHER" id="PTHR24223">
    <property type="entry name" value="ATP-BINDING CASSETTE SUB-FAMILY C"/>
    <property type="match status" value="1"/>
</dbReference>
<evidence type="ECO:0000256" key="5">
    <source>
        <dbReference type="ARBA" id="ARBA00022741"/>
    </source>
</evidence>
<feature type="transmembrane region" description="Helical" evidence="10">
    <location>
        <begin position="241"/>
        <end position="261"/>
    </location>
</feature>
<dbReference type="CDD" id="cd18604">
    <property type="entry name" value="ABC_6TM_VMR1_D2_like"/>
    <property type="match status" value="1"/>
</dbReference>
<dbReference type="GO" id="GO:0140359">
    <property type="term" value="F:ABC-type transporter activity"/>
    <property type="evidence" value="ECO:0007669"/>
    <property type="project" value="InterPro"/>
</dbReference>
<dbReference type="PROSITE" id="PS50929">
    <property type="entry name" value="ABC_TM1F"/>
    <property type="match status" value="2"/>
</dbReference>
<feature type="transmembrane region" description="Helical" evidence="10">
    <location>
        <begin position="1082"/>
        <end position="1106"/>
    </location>
</feature>
<feature type="transmembrane region" description="Helical" evidence="10">
    <location>
        <begin position="355"/>
        <end position="375"/>
    </location>
</feature>
<evidence type="ECO:0008006" key="15">
    <source>
        <dbReference type="Google" id="ProtNLM"/>
    </source>
</evidence>
<feature type="transmembrane region" description="Helical" evidence="10">
    <location>
        <begin position="117"/>
        <end position="139"/>
    </location>
</feature>
<dbReference type="Pfam" id="PF00664">
    <property type="entry name" value="ABC_membrane"/>
    <property type="match status" value="2"/>
</dbReference>
<feature type="transmembrane region" description="Helical" evidence="10">
    <location>
        <begin position="1171"/>
        <end position="1200"/>
    </location>
</feature>
<feature type="transmembrane region" description="Helical" evidence="10">
    <location>
        <begin position="558"/>
        <end position="578"/>
    </location>
</feature>
<feature type="transmembrane region" description="Helical" evidence="10">
    <location>
        <begin position="1292"/>
        <end position="1313"/>
    </location>
</feature>
<dbReference type="Pfam" id="PF00005">
    <property type="entry name" value="ABC_tran"/>
    <property type="match status" value="2"/>
</dbReference>
<dbReference type="PROSITE" id="PS00211">
    <property type="entry name" value="ABC_TRANSPORTER_1"/>
    <property type="match status" value="1"/>
</dbReference>
<keyword evidence="8 10" id="KW-0472">Membrane</keyword>
<keyword evidence="3 10" id="KW-0812">Transmembrane</keyword>
<keyword evidence="6" id="KW-0067">ATP-binding</keyword>
<evidence type="ECO:0000256" key="6">
    <source>
        <dbReference type="ARBA" id="ARBA00022840"/>
    </source>
</evidence>
<evidence type="ECO:0000259" key="12">
    <source>
        <dbReference type="PROSITE" id="PS50929"/>
    </source>
</evidence>
<feature type="transmembrane region" description="Helical" evidence="10">
    <location>
        <begin position="204"/>
        <end position="221"/>
    </location>
</feature>
<evidence type="ECO:0000256" key="9">
    <source>
        <dbReference type="SAM" id="MobiDB-lite"/>
    </source>
</evidence>
<reference evidence="13 14" key="1">
    <citation type="submission" date="2019-01" db="EMBL/GenBank/DDBJ databases">
        <title>Draft genome sequence of Psathyrella aberdarensis IHI B618.</title>
        <authorList>
            <person name="Buettner E."/>
            <person name="Kellner H."/>
        </authorList>
    </citation>
    <scope>NUCLEOTIDE SEQUENCE [LARGE SCALE GENOMIC DNA]</scope>
    <source>
        <strain evidence="13 14">IHI B618</strain>
    </source>
</reference>
<dbReference type="FunFam" id="3.40.50.300:FF:000838">
    <property type="entry name" value="ABC multidrug transporter (Eurofung)"/>
    <property type="match status" value="1"/>
</dbReference>
<feature type="transmembrane region" description="Helical" evidence="10">
    <location>
        <begin position="531"/>
        <end position="552"/>
    </location>
</feature>
<evidence type="ECO:0000313" key="14">
    <source>
        <dbReference type="Proteomes" id="UP000290288"/>
    </source>
</evidence>
<feature type="region of interest" description="Disordered" evidence="9">
    <location>
        <begin position="435"/>
        <end position="507"/>
    </location>
</feature>
<keyword evidence="2" id="KW-0813">Transport</keyword>
<dbReference type="OrthoDB" id="6500128at2759"/>
<feature type="domain" description="ABC transporter" evidence="11">
    <location>
        <begin position="1357"/>
        <end position="1594"/>
    </location>
</feature>
<feature type="transmembrane region" description="Helical" evidence="10">
    <location>
        <begin position="1261"/>
        <end position="1286"/>
    </location>
</feature>
<feature type="domain" description="ABC transporter" evidence="11">
    <location>
        <begin position="741"/>
        <end position="988"/>
    </location>
</feature>
<evidence type="ECO:0000256" key="3">
    <source>
        <dbReference type="ARBA" id="ARBA00022692"/>
    </source>
</evidence>
<dbReference type="GO" id="GO:0016020">
    <property type="term" value="C:membrane"/>
    <property type="evidence" value="ECO:0007669"/>
    <property type="project" value="UniProtKB-SubCell"/>
</dbReference>
<feature type="transmembrane region" description="Helical" evidence="10">
    <location>
        <begin position="1220"/>
        <end position="1241"/>
    </location>
</feature>
<accession>A0A4Q2DXY3</accession>
<comment type="caution">
    <text evidence="13">The sequence shown here is derived from an EMBL/GenBank/DDBJ whole genome shotgun (WGS) entry which is preliminary data.</text>
</comment>
<proteinExistence type="predicted"/>